<evidence type="ECO:0000259" key="2">
    <source>
        <dbReference type="Pfam" id="PF01370"/>
    </source>
</evidence>
<name>A0A218MM99_9VIRU</name>
<sequence>MNSKKIFITGGAGYIGTTLIPLLLEKNYEVTVYDSLMFNNGDKLISYVGNKNFTFIEGDIRDFDKLSDSIKNHDVVIHLAALVGFPICREKGEDESYQVNVIGTQNVIKSLTSSQYLLFG</sequence>
<dbReference type="InterPro" id="IPR001509">
    <property type="entry name" value="Epimerase_deHydtase"/>
</dbReference>
<organism evidence="3">
    <name type="scientific">uncultured virus</name>
    <dbReference type="NCBI Taxonomy" id="340016"/>
    <lineage>
        <taxon>Viruses</taxon>
        <taxon>environmental samples</taxon>
    </lineage>
</organism>
<reference evidence="3" key="2">
    <citation type="journal article" date="2017" name="Nat. Commun.">
        <title>Single-virus genomics reveals hidden cosmopolitan and abundant viruses.</title>
        <authorList>
            <person name="Martinez-Hernandez F."/>
            <person name="Fornas O."/>
            <person name="Lluesma Gomez M."/>
            <person name="Bolduc B."/>
            <person name="de la Cruz Pena M.J."/>
            <person name="Martinez J.M."/>
            <person name="Anton J."/>
            <person name="Gasol J.M."/>
            <person name="Rosselli R."/>
            <person name="Rodriguez-Valera F."/>
            <person name="Sullivan M.B."/>
            <person name="Acinas S.G."/>
            <person name="Martinez-Garcia M."/>
        </authorList>
    </citation>
    <scope>NUCLEOTIDE SEQUENCE</scope>
</reference>
<evidence type="ECO:0000313" key="3">
    <source>
        <dbReference type="EMBL" id="ASF00405.1"/>
    </source>
</evidence>
<reference evidence="3" key="1">
    <citation type="submission" date="2016-10" db="EMBL/GenBank/DDBJ databases">
        <authorList>
            <person name="Varghese N."/>
        </authorList>
    </citation>
    <scope>NUCLEOTIDE SEQUENCE</scope>
</reference>
<dbReference type="Gene3D" id="3.40.50.720">
    <property type="entry name" value="NAD(P)-binding Rossmann-like Domain"/>
    <property type="match status" value="1"/>
</dbReference>
<comment type="similarity">
    <text evidence="1">Belongs to the NAD(P)-dependent epimerase/dehydratase family.</text>
</comment>
<dbReference type="EMBL" id="KY052832">
    <property type="protein sequence ID" value="ASF00405.1"/>
    <property type="molecule type" value="Genomic_DNA"/>
</dbReference>
<dbReference type="InterPro" id="IPR036291">
    <property type="entry name" value="NAD(P)-bd_dom_sf"/>
</dbReference>
<accession>A0A218MM99</accession>
<dbReference type="Pfam" id="PF01370">
    <property type="entry name" value="Epimerase"/>
    <property type="match status" value="1"/>
</dbReference>
<dbReference type="PANTHER" id="PTHR43000">
    <property type="entry name" value="DTDP-D-GLUCOSE 4,6-DEHYDRATASE-RELATED"/>
    <property type="match status" value="1"/>
</dbReference>
<protein>
    <submittedName>
        <fullName evidence="3">Putative 3-beta-hydroxy-delta-5-C27-steroidoxidoreductase</fullName>
    </submittedName>
</protein>
<evidence type="ECO:0000256" key="1">
    <source>
        <dbReference type="ARBA" id="ARBA00007637"/>
    </source>
</evidence>
<dbReference type="SUPFAM" id="SSF51735">
    <property type="entry name" value="NAD(P)-binding Rossmann-fold domains"/>
    <property type="match status" value="1"/>
</dbReference>
<proteinExistence type="inferred from homology"/>
<feature type="domain" description="NAD-dependent epimerase/dehydratase" evidence="2">
    <location>
        <begin position="6"/>
        <end position="113"/>
    </location>
</feature>